<evidence type="ECO:0000256" key="13">
    <source>
        <dbReference type="ARBA" id="ARBA00046312"/>
    </source>
</evidence>
<dbReference type="PROSITE" id="PS51049">
    <property type="entry name" value="KASH"/>
    <property type="match status" value="1"/>
</dbReference>
<feature type="region of interest" description="Disordered" evidence="16">
    <location>
        <begin position="115"/>
        <end position="142"/>
    </location>
</feature>
<dbReference type="InterPro" id="IPR057932">
    <property type="entry name" value="Spectrin_SYNE1_3"/>
</dbReference>
<dbReference type="InterPro" id="IPR036872">
    <property type="entry name" value="CH_dom_sf"/>
</dbReference>
<feature type="coiled-coil region" evidence="15">
    <location>
        <begin position="6494"/>
        <end position="6565"/>
    </location>
</feature>
<feature type="coiled-coil region" evidence="15">
    <location>
        <begin position="4396"/>
        <end position="4522"/>
    </location>
</feature>
<feature type="coiled-coil region" evidence="15">
    <location>
        <begin position="5728"/>
        <end position="5755"/>
    </location>
</feature>
<dbReference type="InterPro" id="IPR012315">
    <property type="entry name" value="KASH"/>
</dbReference>
<feature type="coiled-coil region" evidence="15">
    <location>
        <begin position="5837"/>
        <end position="5864"/>
    </location>
</feature>
<dbReference type="FunFam" id="1.20.58.60:FF:000112">
    <property type="entry name" value="nesprin-1 isoform X4"/>
    <property type="match status" value="1"/>
</dbReference>
<evidence type="ECO:0000256" key="11">
    <source>
        <dbReference type="ARBA" id="ARBA00023212"/>
    </source>
</evidence>
<dbReference type="SUPFAM" id="SSF46966">
    <property type="entry name" value="Spectrin repeat"/>
    <property type="match status" value="31"/>
</dbReference>
<feature type="coiled-coil region" evidence="15">
    <location>
        <begin position="5190"/>
        <end position="5217"/>
    </location>
</feature>
<dbReference type="InterPro" id="IPR047291">
    <property type="entry name" value="CH_SYNE1_rpt2"/>
</dbReference>
<comment type="similarity">
    <text evidence="2">Belongs to the nesprin family.</text>
</comment>
<evidence type="ECO:0000256" key="7">
    <source>
        <dbReference type="ARBA" id="ARBA00022989"/>
    </source>
</evidence>
<feature type="coiled-coil region" evidence="15">
    <location>
        <begin position="2865"/>
        <end position="2892"/>
    </location>
</feature>
<dbReference type="Proteomes" id="UP000694700">
    <property type="component" value="Unplaced"/>
</dbReference>
<evidence type="ECO:0000259" key="17">
    <source>
        <dbReference type="PROSITE" id="PS50021"/>
    </source>
</evidence>
<dbReference type="InterPro" id="IPR056887">
    <property type="entry name" value="SYNE1/2_dom"/>
</dbReference>
<feature type="coiled-coil region" evidence="15">
    <location>
        <begin position="1822"/>
        <end position="1859"/>
    </location>
</feature>
<feature type="coiled-coil region" evidence="15">
    <location>
        <begin position="7239"/>
        <end position="7266"/>
    </location>
</feature>
<dbReference type="FunFam" id="1.20.58.60:FF:000126">
    <property type="entry name" value="Spectrin repeat containing, nuclear envelope 1a"/>
    <property type="match status" value="1"/>
</dbReference>
<feature type="coiled-coil region" evidence="15">
    <location>
        <begin position="4570"/>
        <end position="4645"/>
    </location>
</feature>
<feature type="compositionally biased region" description="Polar residues" evidence="16">
    <location>
        <begin position="4728"/>
        <end position="4747"/>
    </location>
</feature>
<keyword evidence="3" id="KW-0963">Cytoplasm</keyword>
<evidence type="ECO:0000256" key="14">
    <source>
        <dbReference type="PROSITE-ProRule" id="PRU00385"/>
    </source>
</evidence>
<feature type="coiled-coil region" evidence="15">
    <location>
        <begin position="1603"/>
        <end position="1630"/>
    </location>
</feature>
<evidence type="ECO:0000256" key="1">
    <source>
        <dbReference type="ARBA" id="ARBA00004245"/>
    </source>
</evidence>
<feature type="topological domain" description="Perinuclear space" evidence="14">
    <location>
        <begin position="7413"/>
        <end position="7442"/>
    </location>
</feature>
<dbReference type="Pfam" id="PF10541">
    <property type="entry name" value="KASH"/>
    <property type="match status" value="1"/>
</dbReference>
<keyword evidence="9 14" id="KW-0472">Membrane</keyword>
<dbReference type="FunFam" id="1.20.58.60:FF:000137">
    <property type="entry name" value="nesprin-1 isoform X2"/>
    <property type="match status" value="1"/>
</dbReference>
<evidence type="ECO:0000256" key="2">
    <source>
        <dbReference type="ARBA" id="ARBA00008619"/>
    </source>
</evidence>
<dbReference type="SMART" id="SM00033">
    <property type="entry name" value="CH"/>
    <property type="match status" value="2"/>
</dbReference>
<feature type="domain" description="Calponin-homology (CH)" evidence="17">
    <location>
        <begin position="147"/>
        <end position="251"/>
    </location>
</feature>
<organism evidence="19 20">
    <name type="scientific">Cyprinus carpio</name>
    <name type="common">Common carp</name>
    <dbReference type="NCBI Taxonomy" id="7962"/>
    <lineage>
        <taxon>Eukaryota</taxon>
        <taxon>Metazoa</taxon>
        <taxon>Chordata</taxon>
        <taxon>Craniata</taxon>
        <taxon>Vertebrata</taxon>
        <taxon>Euteleostomi</taxon>
        <taxon>Actinopterygii</taxon>
        <taxon>Neopterygii</taxon>
        <taxon>Teleostei</taxon>
        <taxon>Ostariophysi</taxon>
        <taxon>Cypriniformes</taxon>
        <taxon>Cyprinidae</taxon>
        <taxon>Cyprininae</taxon>
        <taxon>Cyprinus</taxon>
    </lineage>
</organism>
<dbReference type="InterPro" id="IPR001715">
    <property type="entry name" value="CH_dom"/>
</dbReference>
<dbReference type="Pfam" id="PF25035">
    <property type="entry name" value="SYNE1"/>
    <property type="match status" value="1"/>
</dbReference>
<dbReference type="GO" id="GO:0003779">
    <property type="term" value="F:actin binding"/>
    <property type="evidence" value="ECO:0007669"/>
    <property type="project" value="UniProtKB-KW"/>
</dbReference>
<dbReference type="CDD" id="cd00176">
    <property type="entry name" value="SPEC"/>
    <property type="match status" value="9"/>
</dbReference>
<dbReference type="PANTHER" id="PTHR14514">
    <property type="entry name" value="PKA ANCHORING PROTEIN"/>
    <property type="match status" value="1"/>
</dbReference>
<dbReference type="FunFam" id="1.20.58.60:FF:000073">
    <property type="entry name" value="Nesprin-1 isoform 1"/>
    <property type="match status" value="1"/>
</dbReference>
<evidence type="ECO:0000256" key="16">
    <source>
        <dbReference type="SAM" id="MobiDB-lite"/>
    </source>
</evidence>
<dbReference type="CDD" id="cd21243">
    <property type="entry name" value="CH_SYNE1_rpt2"/>
    <property type="match status" value="1"/>
</dbReference>
<name>A0A8C1YMY2_CYPCA</name>
<feature type="coiled-coil region" evidence="15">
    <location>
        <begin position="2130"/>
        <end position="2164"/>
    </location>
</feature>
<protein>
    <submittedName>
        <fullName evidence="19">Spectrin repeat containing, nuclear envelope 1a</fullName>
    </submittedName>
</protein>
<dbReference type="InterPro" id="IPR001589">
    <property type="entry name" value="Actinin_actin-bd_CS"/>
</dbReference>
<feature type="region of interest" description="Disordered" evidence="16">
    <location>
        <begin position="4699"/>
        <end position="4747"/>
    </location>
</feature>
<dbReference type="Pfam" id="PF00307">
    <property type="entry name" value="CH"/>
    <property type="match status" value="2"/>
</dbReference>
<dbReference type="InterPro" id="IPR057057">
    <property type="entry name" value="Spectrin_SYNE1"/>
</dbReference>
<keyword evidence="12" id="KW-0539">Nucleus</keyword>
<dbReference type="SUPFAM" id="SSF47576">
    <property type="entry name" value="Calponin-homology domain, CH-domain"/>
    <property type="match status" value="1"/>
</dbReference>
<evidence type="ECO:0000259" key="18">
    <source>
        <dbReference type="PROSITE" id="PS51049"/>
    </source>
</evidence>
<feature type="coiled-coil region" evidence="15">
    <location>
        <begin position="7093"/>
        <end position="7181"/>
    </location>
</feature>
<dbReference type="PROSITE" id="PS50021">
    <property type="entry name" value="CH"/>
    <property type="match status" value="2"/>
</dbReference>
<evidence type="ECO:0000256" key="4">
    <source>
        <dbReference type="ARBA" id="ARBA00022553"/>
    </source>
</evidence>
<dbReference type="FunFam" id="1.10.418.10:FF:000089">
    <property type="entry name" value="Spectrin beta chain"/>
    <property type="match status" value="1"/>
</dbReference>
<dbReference type="GO" id="GO:0005640">
    <property type="term" value="C:nuclear outer membrane"/>
    <property type="evidence" value="ECO:0007669"/>
    <property type="project" value="UniProtKB-SubCell"/>
</dbReference>
<sequence>MSNHHWIVFPPQRNPPLVVSDLFEDVKDGVMLLALLEVLSGHKLPCEQGRKLRRIHWVANVGRALKFLEGRRIKLVNINTTDVVDGRPSIVLGLIWTIILYFQIEELTSHLPALQPQSSSNSSVESSNSAETSSPPVKRKPRLSFQGGAKRALLKWVQTTATKLGLDVKDFGPSWRTGVAFHAVIFALQPHLVNMERVWRRPNRDNLEEAFSVAERELGIPRLLDPEDVDVDKPDEKSIMTYVAQFLKHHPDRQETEIRRQQEEREQRKTLRELKAWADQLERDCAQAQRDGGSLAVQYQTFKRYRVQFEVQRRQVETCIQSTQKDSKLTEDQALVKQAWERLSARFLDWHLQLDSGLPHPLGEVGVWLHQAEKILREELVPQQAHDETAKAIHKKRLHDQVNQGNLHKQTLQLIHRDRCVNNVPIPMEQLQDMAERLNYISTSSHVHLSKLEFWETKYSMLAFLTLVESKLKSWIIKYGRLESMELLLQSYGSFVEGQQFFEKYESSHQALINTAELYIKADSSVEGGVKLFLREVSDQWRSLSVEVRSVRSMLEEVQCNWLRYNSCVASLQAWLEDAQGALRQPENTKREFFRNLPHWMEQHAAMNDAGNFLIETCDETVTRDIKHQLLLLNGRWRELFLKVKKVNKLVHILKIRNCSALIQEALEWRQVAETNGNLMRRYEESRADLEKVLRVGQACLKERGEPDELFLKHNEFFGRLDQHILSAYLKACDDLTDIISEEDQQSLRETVRRLHKQWKDIQAEAPSHLLRLRVETERRLMMAMLLECQVELKREDKALLTAGSERMIKEHRAFFRQKNPLSACEKRLKTMEHLCQDLPENDMGHQTLEETRDHLSEVRGLVERTHLKLQQHSDKWREWHLHEQGNMFAVRAESLVKKAADIKLGSQNQSLLQDQAQSTKERLLSDLKMMHRWWQGFSRESEAFFSWVCDSKKELEAFSRTSANLDEQIHTVEEKMDVFSRLEAEFHTLIHFVTPNEAGRIKTRLMQIGRYREEFKNSVEQREAELHSSFLNGLQEKLNVPVTSCTSASMTYKTLHEHMVSITCRDLSHLQSWLNRCESLCSSDSPYLTTDNVKLHSQLQMLQVKSEGNTLCSFFKILFCENVGLCVFNELQSHLSKLEQFSQISLALTQWSENFLRHIQSTCKVNITDLQSADSKTKDRVSLQNQGRSLEALQPHLDALSPSLASKDLQHLQTRKEDCLQLFSEAQSLVEHRDEALLKLKDFYETYNKARISLQTFQDAVEGRGSWDDSKVRDINQELGDLTKELACLEVQAISLDIILNKAHFHLQGAEEERTSCRGLVDDVALSVQVLQRSIGTKQSEAEALATMWSSFRGWKELLLGSLAKLEDRANIPWPTEASAHAFQQRYMHLCVFSQLEEELQALQHSQLWLGERGEQLAHRDSELAGEAQRDVGLVQSTWERIRAIIVEDHDLCANLLELCREYQTLKTRISSVIERAHAITVAHSDPHNPEDIRRALSRVKLAATKEDLNELIGSGKHLTGVLKKLPEESVQSENVTTETDAIVDQWLDVSALNNVKRLKTLQFMATGKPSSCSCSFEVMAADLRKQISHAAEVYEQTRGMYKDFNSQRQQLQDLISQISEQLKTSEDSLSEFSSSSDPENFVKIKVSDIELYLNTVVYLFLLRYETRVVELSDWLQQLEVRLKTDAPLWGESQSAAPDCSEELRRVEEIHRELLMRRYIWTVCVHVCEENVPDISDYFCVCLYVPLLVYPSRIHLSCLYLLFHRASLERLCQSSLTITERGSRSENGVAAELLTNHKVLLQEARCRLRSLQEYQAFEEALKAVETWLEDVERKLEKLENTEGNKKEVEEKLEQAQDILLMKGEGEVKLNMAAGKAELAIKSSGEVERGVICSKLQELLSGSISFSLHQGRLEWTVNQWDLFVESRAQLQRWLEGVGLEVKGPLEPQLGLREKRKQLERLRLLSSDVEDHQGALCYLEESAAELYKRTGDPVFKEEEMVLLRAQFEDVKERVRLSEDVVLEHKKYMETIRELTDWLMVVGEELQQCSDPSGDSPTLSRKFSNSCISGRERLRRVRLSAERAGRHTAAAGCELMDGEVAALARALHQWEGASLRARDALETAVAAATGAEREHTRLTAQLEGEMEKLEGQLKEWSEGLSSAERRNSGAAAVEGWTVAKGVLEGLQTAEVMEEKLKAQLNELCGFSSDLSPQSDRVSALIKLHNSLSLRASRECQNKEKLLEQRFRSSLHDFRQWMVNANISTAKCFDSPHSIQDASIALQQIQEFKSDKEQGQTRLNAVLTYGEQLSSMVPADRMQAIRTKANAAKDDWKSLMDSLQRRETALQVLQSQMQDFEASVEPLQDWMNRTEISVQESSARLHDLPAKRLELSKLQTLLEEMRSRESELAELRGRAHGLWEGQGAGKSFVHQVCQLAACYLALSNLIKEKVSRVERVVGEHQLFSQGLQELQNWVSESQQVLKTCRCPTSDKSVLITRMGQLETLLAACQGREIQLKMLITRGESVQRNTSAEGVPVVRKQIQDLKDSWESLLSTSIQCKSQLEGALSHWTSYQEDVSQFECWMERVEESLGNSDKHYAEMRDKTANLGRAKLLYEEVLSHSSPLETIAAKGSNMTEHTATQQEIQKLSERYTAIKDKAKAAVSKAEELVLLHQEYQRGLHMFEDWLEQEQNSLALLSPLDEDVNALENTLKELQMLQSHCPKGHNLLSSVLASRERVIPWGAPQIEDRALETAQTEWQGYQDRLGETKVQVEQALARVQQLEGVFQSLDQWLVDIELKVKVRSHRRSDVTAKEAQLQHLKRWQIEAAQRQTEVEGLSTLAQQVVEDAHVSGRISTRVTQLTARYHALLLQIQDTLKQLQEEMQNITEAQNALRTFSDWLSAARKNFRIVTERTEALDRITMEKKMKRLESLQGDMDQGHSLLKTLRESAEQAVSFLDDPGASKLEREVQTGRSQLEELILGLREEHATLERSLVLYKDFQERYKSQMQWLKETRALLSSTVEPKVELYQRKAQLNKYKAVEQMLLSRDSAVSFVLEKGETLLTLLHSPSITDNMTRLQADYQELCSSARTHVHKLEAQVKKQEAYHKDLQEIERWLLQMSSRMVTPDPSSGGGLEAATQQLARHKAIMEEIAGFEERLATLKEKGEELLSGCSERLQGRLRQQIQNHQQGARDSYSAICSTAQRVYQSLDWELQKHASLRDTLQQCQTWLSNVQEEIQLPAHAPHCLQEALAQMKQERTLQEQASTYLQLVCSTCDLSDDKVRETAAEIQQVKLQIEERMLESQELAENWREIKDLRSNLECHLLEAEQLLQSMLRRPAELEPKVAQNQLDQAQVSDSFVDLTQLRESINRLTAGQESPELMEVGRLRCAWLDLGREAAQLLEQKEEDLQRSGDYHDCICMVEELFDQLSKKWDQLARGDIESTAECLDALKKLSTDLQDQRCVLDDLRNNRHGILPRLSLEDRDLVKEQVGYLEQRWTQVESLVQQKIQDSAQTLEELSQIEDHLREAQEWAELQQPSLSEVLKTSPPPDLAQSFLFDHLSFCAELEAKQKLLAEAVTDANSLSSRLGLNERRKLQTLIQEAQTVVESLGTKAAQYRKSLSKVFTERTQFLQALDRAAEWIRKQEQRALADDHVALLPNVLHKQVSSCKNFTSSLRAYQVELTSLWVQGRELVKDATDEEKKETLQKLEELQVTFEASLQKSTEHLQHLEKALVIRKYFKVDLDRICEWLKQAEVATFPIIDLSGNDEELQNQLTGYQQLLDHASEYENLLLIVQRAGQEILPTLNEVDHCYLDEKLNGLPQQYNDMLLLIREKRDRIQQVLLERREFESLIDATRKALKELQEKCDGLEMKSANQSVEEGERLHSSYEDLMKDLANLFQGMKDLRVKTQDFLIMGQPYAPEVIDQLVHLHGSLNQQIECKMKELRKTLKILNDHRAVIEKMDCSITRFKEQLGKFDSKGEEEADAMERLSTLHNLSKCFEEVSSYPEGLKAQNDDLIQHFDSKTLKTQVIFREEQLLTLKQKINTHIEECERGFMGNKDFQTDIKVSIDWLKSLKDRLRYPLMFEEAKIELVQKEVRSLSALQEQMKSRFRLLEYMTDAEKQKYINDQKPFPKLFETTLMDIPKLQDDLQQAVHTKQLKTSFVYIRSMTKHFFPCPIPNTLIYCRFYKYFLLAPFFLQNIESQVQGLEDALNGLKERAAQFDQPAIKDATSRSVCSLSHRWTRLLSVARAQVKALQDSAHNWRCTREKVGKLTRDRYSQLISQRYSYNLFSISENVIKQIQYLFEELDECGRALSELDVAVQEFGEQNPLLAKQLGSSLSKLTELHVQTTRLAEERTTSLQKAEKNFEEFNEMLTLTLNWTEKAETVVSAHIMWSPASQMQEQIRTHQALLQEWQDLQGEFEGLVERVGLLGEVVQTDALHQQVAELSRHAEELQQRAKTRVLMLQDAAKDLGRLESDVKSLHQSIERVQETLASPDLARLSLREQLAQRQLLLSEMEGLKQQVQDMQMCQSTLRLPEDVIAALPLCVTAQSLQQESSQLQHNTIQQCNILQEAMVQYEQYEQEVKNLQRLIEEAHRVIQDRPVATGNIQELQTQIQHHEELALKIKGYQEQISALNSKCKMLTVKAKHATMLLTVSEVDGLSDGLEELEDEEEEMPKHPPAHPSVVMMTAGRCHTLLSPVTEESGEEGTNSEVSSPPACRSPSPGPNADTSQVPRASNPNLASSSPLQELYDPSMESAASANLDDLQRSWETLKNVISEKQKSLYEALERQQHYQETLQSVSTKMESIETALNEGLEPSKSPESQMAAHQALMDEILMLQDEISALQACFSQELQLDEDSLEADAGDQLALQSTLTVLGERMATIHMKASGKRQLLEERLSEQLEEQRQEQALQRYHSEAEELDNWLLSTRATLSSTLQPHPQDMDMEEQLIDCQNMLLEIEQKVLCLSELSVHSESLLMEGKAGTRGDAEQLSLKLHSLKSSLLELQRILQDKQTHIQGSLQEQEDIESDSSLSQSPNMMDWLSQARSTRNQQHQDTVQRQRSFIYVLPQTSGADIKRAHALKRALYEAVSTTSSWLDNAENELVSGPILLSDDSETHLGHLELWDGESGESVVVEEVLDGLEGRLKLLDTVLEQRCDTMKDKLQELTVFQAELRLLLASLSDSKYQLLQKMNAIVAEAEDSLREFEQKVSEMRSRGETLQPNQLCTQELLKLQDAYEELVEMVGSKRSGLNQSLVLKAQYEKALQDLVDLLDTAQDKMTADQKMKVGSVIEVQILLDKHKEYFQGLETHVVLTQAFFRQVSGLVVQREVQSLEETVAQAQAVLKQAHKRGVELEGILEWWSRLVGDYQALYRQLEAVESNIPSVGLVEETEDRLSDRIALYQRLKASLSERQQQLYKLLEDGKRLLLHVSCSELETQLTQLGDHWLSTTTKINKELHRLDSTLKHWIRYQCESAELSQWLSSALDRLEFWSTQSVTVPQELETVRDHLHAFLEFSKEVDAKSSLRASVQSQGNQLLRLKKVDTAALRANLAQVDTQWADLLARIPVVQEKLHQLQMEKLPSRHAITELMSWISLMENIIQEDQQKIMGAVGSEAVQMYLQKYKGFQIDLSCKQLTVDFVNQSVLQISSQDVEGKRSDKTDFAERLGAMNRRWQILQGLVTEKIQVLEGLLERCLEYENVVQTLKTWFSVQEEKLKKKHRIEDVSSAQNALKDCQEMEVLVKEKEKDMEKAEEKGCLLIQDKKGEAGTVIMDTLKGLNQSWANLDHMIGQQTVSLRSVLEQWSLYKQAYEEIQGYLMEGRYTISRLRLLTGSPEAVQVQVENLESLQDELEKQESSLRKLGSITQQLLTDCHPSVSDSLNSALADVNLRWNTLLEQISDQLRRSKSLLQLWQHYKALHAQSSTDIQKLEDQVEQLLKSATHRDVTEQEVKVWIYQYMVCLCAWIMLVTQKYSVLQQLDEFSEQLRQQVDPSAMTTFHTDHLSLTQRLATVGHTLQRQQSLLEVGMRDYERFSKELHSLSHWSEEAERVLKEPDQIGSPDISSVQEHMEKLKTQMLKLSSLSPDLERLNELGYQLPLNDNEIKRLQNLNRSWSSNSARTIERFSKLQALVLQRQTFLEKCDAWMTFLTQTEEKLATEISGNYQSLLDQQREHELFQAEMFSRQQILYSIINDGHQLLNQGQVEDRDEFGLKLALLSNQWQGVVRRAQQRRGIIDSLVRQWQRYTELIEKLRHWLQEVSMEPEEQQQVSTVALQQIRGMLDHIQLKERVLQRQQGSYILTVEAGRQLLLWADTRTEASLHTELTDVQERWRTINIRLDERKKELLSLLRDWDQCEKGIAASHEKLRDFKQKLSVPLPDHHEELHTEQIRCKELESSIEGWADDVAGLCILRESLSSGLSADNLTVLQERLILLQRQWEETCHQLSLRRQQVSERLNEWAVFNEKNKELCEWLTQMESKVSQNGDISIGEMIEKLRKDYQEEISVAKENKHQLEQMGERLAQASHESKAAEIQYKLSKVNERWQHLLDLIEARVKKLRETLVAVQQLDKNMSSLRSWLAQIETELSRPIVYETCDSHEIQRKLKQQQDLQHDIEKHSTGVASVLNLCEVLLHDCDACATETECESIQQATRGLDRRWRNICAIAMERRLKIEETWRLWQKFLDDYSRFEEWLKVSERTAALPNSSGVLYTIAKEELKKFEAFQRQVQEFLTQLELINKQYRRLARENRTDSSCHLRQMVHDGNRRWDVLQRRVAAILRRLKHFIGQREEFETARDGVLVWLTEMDLQLTNIEHFSECDVQAKIKQLKAFQQEISLNMGKMESVFGQGEVLMEKSEPLDAAVIEEELDELQRYCREVFGRVERYYQKLTRLPLTDDEGEGSDREFESGDLSDLQWGEDGTMSQTSSRPPSAGTAPVRTNDSGRDTPASEDSIPLEWDHDYDLDPMGHTMSAQRGRQKDEDEELLCLATAALTGESVRLLDNMMDTSCYSLQETDGTMGGHDTSYMGYMRLMDDCRGSLKAVRRVEGELEEEEDNLSGLSNPDNTETQSTGVIERWELIQAQSADSDHKEREDLVLLQKMTSDLDAMEAWLSQAEAELEELRGKNLSADIHTIEQRIRKLKELQKAMDSHKSKVLSINLNSVTLLQSVSEESQDLQAKLKEMNSRWDRLGKSLKDWRTALQDALMQCQEFHELSHGLLLWLENIDRRRNEIIPIASGLDRHTLQAHYRALKQIQRELLESEQKVDSLQELSGQLLVQAHGSECLEAQERVHVIGNRLRLLLKAVAADLELLEKELQASGNRQDASLWSVTDDADTSGSLSPVSGVSVSTKRQSLRGKCSVLPSGSGCVSSRSGSSGSQGGAAVARCQPFLLRVLRAALPLQLLLLLIVGLTCLVPMTEQDYSCAHANNFARSFHPMLHYTNGPPPV</sequence>
<evidence type="ECO:0000313" key="19">
    <source>
        <dbReference type="Ensembl" id="ENSCCRP00015017613.1"/>
    </source>
</evidence>
<feature type="topological domain" description="Cytoplasmic" evidence="14">
    <location>
        <begin position="1"/>
        <end position="7391"/>
    </location>
</feature>
<dbReference type="Pfam" id="PF00435">
    <property type="entry name" value="Spectrin"/>
    <property type="match status" value="12"/>
</dbReference>
<dbReference type="Pfam" id="PF25803">
    <property type="entry name" value="Spectrin_SYNE1_2"/>
    <property type="match status" value="1"/>
</dbReference>
<dbReference type="FunFam" id="1.10.418.10:FF:000033">
    <property type="entry name" value="nesprin-1 isoform X1"/>
    <property type="match status" value="1"/>
</dbReference>
<accession>A0A8C1YMY2</accession>
<feature type="coiled-coil region" evidence="15">
    <location>
        <begin position="253"/>
        <end position="291"/>
    </location>
</feature>
<dbReference type="Pfam" id="PF25034">
    <property type="entry name" value="Spectrin_SYNE1"/>
    <property type="match status" value="1"/>
</dbReference>
<feature type="region of interest" description="Disordered" evidence="16">
    <location>
        <begin position="7044"/>
        <end position="7064"/>
    </location>
</feature>
<feature type="compositionally biased region" description="Low complexity" evidence="16">
    <location>
        <begin position="115"/>
        <end position="136"/>
    </location>
</feature>
<dbReference type="GO" id="GO:0005856">
    <property type="term" value="C:cytoskeleton"/>
    <property type="evidence" value="ECO:0007669"/>
    <property type="project" value="UniProtKB-SubCell"/>
</dbReference>
<dbReference type="PANTHER" id="PTHR14514:SF3">
    <property type="entry name" value="NESPRIN-1"/>
    <property type="match status" value="1"/>
</dbReference>
<keyword evidence="6" id="KW-0677">Repeat</keyword>
<dbReference type="FunFam" id="1.20.58.60:FF:000119">
    <property type="entry name" value="nesprin-1 isoform X2"/>
    <property type="match status" value="1"/>
</dbReference>
<feature type="domain" description="KASH" evidence="18">
    <location>
        <begin position="7383"/>
        <end position="7442"/>
    </location>
</feature>
<reference evidence="19" key="1">
    <citation type="submission" date="2025-08" db="UniProtKB">
        <authorList>
            <consortium name="Ensembl"/>
        </authorList>
    </citation>
    <scope>IDENTIFICATION</scope>
</reference>
<evidence type="ECO:0000256" key="3">
    <source>
        <dbReference type="ARBA" id="ARBA00022490"/>
    </source>
</evidence>
<keyword evidence="5 14" id="KW-0812">Transmembrane</keyword>
<keyword evidence="7" id="KW-1133">Transmembrane helix</keyword>
<dbReference type="Ensembl" id="ENSCCRT00015018242.1">
    <property type="protein sequence ID" value="ENSCCRP00015017613.1"/>
    <property type="gene ID" value="ENSCCRG00015005880.1"/>
</dbReference>
<evidence type="ECO:0000256" key="15">
    <source>
        <dbReference type="SAM" id="Coils"/>
    </source>
</evidence>
<evidence type="ECO:0000256" key="8">
    <source>
        <dbReference type="ARBA" id="ARBA00023054"/>
    </source>
</evidence>
<keyword evidence="11" id="KW-0206">Cytoskeleton</keyword>
<keyword evidence="8 15" id="KW-0175">Coiled coil</keyword>
<dbReference type="SMART" id="SM00150">
    <property type="entry name" value="SPEC"/>
    <property type="match status" value="32"/>
</dbReference>
<feature type="domain" description="Calponin-homology (CH)" evidence="17">
    <location>
        <begin position="1"/>
        <end position="103"/>
    </location>
</feature>
<evidence type="ECO:0000256" key="9">
    <source>
        <dbReference type="ARBA" id="ARBA00023136"/>
    </source>
</evidence>
<keyword evidence="10" id="KW-0009">Actin-binding</keyword>
<evidence type="ECO:0000256" key="5">
    <source>
        <dbReference type="ARBA" id="ARBA00022692"/>
    </source>
</evidence>
<dbReference type="FunFam" id="1.20.58.60:FF:000233">
    <property type="entry name" value="nesprin-1 isoform X9"/>
    <property type="match status" value="1"/>
</dbReference>
<feature type="region of interest" description="Disordered" evidence="16">
    <location>
        <begin position="6890"/>
        <end position="6973"/>
    </location>
</feature>
<evidence type="ECO:0000256" key="6">
    <source>
        <dbReference type="ARBA" id="ARBA00022737"/>
    </source>
</evidence>
<evidence type="ECO:0000313" key="20">
    <source>
        <dbReference type="Proteomes" id="UP000694700"/>
    </source>
</evidence>
<evidence type="ECO:0000256" key="12">
    <source>
        <dbReference type="ARBA" id="ARBA00023242"/>
    </source>
</evidence>
<dbReference type="Gene3D" id="1.10.418.10">
    <property type="entry name" value="Calponin-like domain"/>
    <property type="match status" value="2"/>
</dbReference>
<dbReference type="InterPro" id="IPR002017">
    <property type="entry name" value="Spectrin_repeat"/>
</dbReference>
<keyword evidence="4" id="KW-0597">Phosphoprotein</keyword>
<feature type="coiled-coil region" evidence="15">
    <location>
        <begin position="3843"/>
        <end position="3877"/>
    </location>
</feature>
<comment type="subcellular location">
    <subcellularLocation>
        <location evidence="1">Cytoplasm</location>
        <location evidence="1">Cytoskeleton</location>
    </subcellularLocation>
    <subcellularLocation>
        <location evidence="13">Nucleus outer membrane</location>
        <topology evidence="13">Single-pass type IV membrane protein</topology>
    </subcellularLocation>
</comment>
<dbReference type="Gene3D" id="1.20.58.60">
    <property type="match status" value="27"/>
</dbReference>
<dbReference type="SMART" id="SM01249">
    <property type="entry name" value="KASH"/>
    <property type="match status" value="1"/>
</dbReference>
<dbReference type="InterPro" id="IPR018159">
    <property type="entry name" value="Spectrin/alpha-actinin"/>
</dbReference>
<proteinExistence type="inferred from homology"/>
<dbReference type="PROSITE" id="PS00020">
    <property type="entry name" value="ACTININ_2"/>
    <property type="match status" value="1"/>
</dbReference>
<evidence type="ECO:0000256" key="10">
    <source>
        <dbReference type="ARBA" id="ARBA00023203"/>
    </source>
</evidence>